<organism evidence="3 4">
    <name type="scientific">Solitalea koreensis</name>
    <dbReference type="NCBI Taxonomy" id="543615"/>
    <lineage>
        <taxon>Bacteria</taxon>
        <taxon>Pseudomonadati</taxon>
        <taxon>Bacteroidota</taxon>
        <taxon>Sphingobacteriia</taxon>
        <taxon>Sphingobacteriales</taxon>
        <taxon>Sphingobacteriaceae</taxon>
        <taxon>Solitalea</taxon>
    </lineage>
</organism>
<proteinExistence type="inferred from homology"/>
<dbReference type="PANTHER" id="PTHR43732">
    <property type="entry name" value="RIBOSE 5-PHOSPHATE ISOMERASE-RELATED"/>
    <property type="match status" value="1"/>
</dbReference>
<dbReference type="AlphaFoldDB" id="A0A521E235"/>
<dbReference type="GO" id="GO:0016861">
    <property type="term" value="F:intramolecular oxidoreductase activity, interconverting aldoses and ketoses"/>
    <property type="evidence" value="ECO:0007669"/>
    <property type="project" value="UniProtKB-ARBA"/>
</dbReference>
<dbReference type="InterPro" id="IPR003500">
    <property type="entry name" value="RpiB_LacA_LacB"/>
</dbReference>
<dbReference type="InterPro" id="IPR051812">
    <property type="entry name" value="SPI_LacAB/RpiB"/>
</dbReference>
<dbReference type="Gene3D" id="3.40.1400.10">
    <property type="entry name" value="Sugar-phosphate isomerase, RpiB/LacA/LacB"/>
    <property type="match status" value="1"/>
</dbReference>
<dbReference type="InterPro" id="IPR036569">
    <property type="entry name" value="RpiB_LacA_LacB_sf"/>
</dbReference>
<name>A0A521E235_9SPHI</name>
<dbReference type="RefSeq" id="WP_142604526.1">
    <property type="nucleotide sequence ID" value="NZ_FXSZ01000010.1"/>
</dbReference>
<dbReference type="PANTHER" id="PTHR43732:SF1">
    <property type="entry name" value="RIBOSE 5-PHOSPHATE ISOMERASE"/>
    <property type="match status" value="1"/>
</dbReference>
<sequence length="162" mass="17876">MIKTDSKSSYNQKQIGVASDHAGFELKQYLKKILLDTGYEVRDFGNIQMQPNDDYPDYIIPLARAIAEGSVTRGIAICGSGVGACVAANKIAGVRACLIHEKFSAHQGVEDDDMNMICLGGRVIDQSLAWELTSIFLSAKFSKEKRHIRRLKKITALENGQK</sequence>
<dbReference type="EMBL" id="FXSZ01000010">
    <property type="protein sequence ID" value="SMO77895.1"/>
    <property type="molecule type" value="Genomic_DNA"/>
</dbReference>
<accession>A0A521E235</accession>
<keyword evidence="2 3" id="KW-0413">Isomerase</keyword>
<dbReference type="Pfam" id="PF02502">
    <property type="entry name" value="LacAB_rpiB"/>
    <property type="match status" value="1"/>
</dbReference>
<dbReference type="PIRSF" id="PIRSF005384">
    <property type="entry name" value="RpiB_LacA_B"/>
    <property type="match status" value="1"/>
</dbReference>
<dbReference type="OrthoDB" id="1778624at2"/>
<dbReference type="SUPFAM" id="SSF89623">
    <property type="entry name" value="Ribose/Galactose isomerase RpiB/AlsB"/>
    <property type="match status" value="1"/>
</dbReference>
<protein>
    <submittedName>
        <fullName evidence="3">Ribose 5-phosphate isomerase B</fullName>
    </submittedName>
</protein>
<keyword evidence="4" id="KW-1185">Reference proteome</keyword>
<comment type="similarity">
    <text evidence="1">Belongs to the LacAB/RpiB family.</text>
</comment>
<evidence type="ECO:0000256" key="2">
    <source>
        <dbReference type="ARBA" id="ARBA00023235"/>
    </source>
</evidence>
<evidence type="ECO:0000313" key="4">
    <source>
        <dbReference type="Proteomes" id="UP000315971"/>
    </source>
</evidence>
<gene>
    <name evidence="3" type="ORF">SAMN06265350_11044</name>
</gene>
<evidence type="ECO:0000313" key="3">
    <source>
        <dbReference type="EMBL" id="SMO77895.1"/>
    </source>
</evidence>
<reference evidence="3 4" key="1">
    <citation type="submission" date="2017-05" db="EMBL/GenBank/DDBJ databases">
        <authorList>
            <person name="Varghese N."/>
            <person name="Submissions S."/>
        </authorList>
    </citation>
    <scope>NUCLEOTIDE SEQUENCE [LARGE SCALE GENOMIC DNA]</scope>
    <source>
        <strain evidence="3 4">DSM 21342</strain>
    </source>
</reference>
<dbReference type="Proteomes" id="UP000315971">
    <property type="component" value="Unassembled WGS sequence"/>
</dbReference>
<evidence type="ECO:0000256" key="1">
    <source>
        <dbReference type="ARBA" id="ARBA00008754"/>
    </source>
</evidence>
<dbReference type="NCBIfam" id="TIGR00689">
    <property type="entry name" value="rpiB_lacA_lacB"/>
    <property type="match status" value="1"/>
</dbReference>
<dbReference type="NCBIfam" id="NF004051">
    <property type="entry name" value="PRK05571.1"/>
    <property type="match status" value="1"/>
</dbReference>
<dbReference type="GO" id="GO:0005975">
    <property type="term" value="P:carbohydrate metabolic process"/>
    <property type="evidence" value="ECO:0007669"/>
    <property type="project" value="InterPro"/>
</dbReference>